<dbReference type="Gene3D" id="2.60.120.280">
    <property type="entry name" value="Regulatory protein AraC"/>
    <property type="match status" value="1"/>
</dbReference>
<dbReference type="SMART" id="SM00342">
    <property type="entry name" value="HTH_ARAC"/>
    <property type="match status" value="1"/>
</dbReference>
<reference evidence="5 6" key="1">
    <citation type="journal article" date="2009" name="Int. J. Syst. Evol. Microbiol.">
        <title>Paenibacillus contaminans sp. nov., isolated from a contaminated laboratory plate.</title>
        <authorList>
            <person name="Chou J.H."/>
            <person name="Lee J.H."/>
            <person name="Lin M.C."/>
            <person name="Chang P.S."/>
            <person name="Arun A.B."/>
            <person name="Young C.C."/>
            <person name="Chen W.M."/>
        </authorList>
    </citation>
    <scope>NUCLEOTIDE SEQUENCE [LARGE SCALE GENOMIC DNA]</scope>
    <source>
        <strain evidence="5 6">CKOBP-6</strain>
    </source>
</reference>
<evidence type="ECO:0000313" key="5">
    <source>
        <dbReference type="EMBL" id="RAV23196.1"/>
    </source>
</evidence>
<evidence type="ECO:0000256" key="1">
    <source>
        <dbReference type="ARBA" id="ARBA00023015"/>
    </source>
</evidence>
<keyword evidence="3" id="KW-0804">Transcription</keyword>
<dbReference type="InterPro" id="IPR018062">
    <property type="entry name" value="HTH_AraC-typ_CS"/>
</dbReference>
<dbReference type="AlphaFoldDB" id="A0A329MWL9"/>
<dbReference type="PANTHER" id="PTHR43280">
    <property type="entry name" value="ARAC-FAMILY TRANSCRIPTIONAL REGULATOR"/>
    <property type="match status" value="1"/>
</dbReference>
<dbReference type="Proteomes" id="UP000250369">
    <property type="component" value="Unassembled WGS sequence"/>
</dbReference>
<keyword evidence="1" id="KW-0805">Transcription regulation</keyword>
<dbReference type="OrthoDB" id="9782911at2"/>
<sequence>MFYSAYHIPELDEGGTASATEFLQMNCIGHYGLQNTKYERYRKFGRKDYLLIYNHSGKAIVRADGGDHEVGDGTVVIYRPGEEQLYRLSDEQPIESYWIHFTGYGVESTLHRLGLSDRSIYKTGQMEEYAYLSKMARNEMLSQKIGYDLNISALLIQMLSLISRSCLQSGYTSAQLESSNRLELSISYLHANYEKPITIPELSGLAGLSVSRYIHLFKQRTGSTPKDYLIKFRLHKAKELLRDTRLTIRQISLIVGFVDQLYFSRVYKKFEGISPKEARHRGL</sequence>
<evidence type="ECO:0000259" key="4">
    <source>
        <dbReference type="PROSITE" id="PS01124"/>
    </source>
</evidence>
<dbReference type="GO" id="GO:0043565">
    <property type="term" value="F:sequence-specific DNA binding"/>
    <property type="evidence" value="ECO:0007669"/>
    <property type="project" value="InterPro"/>
</dbReference>
<dbReference type="SUPFAM" id="SSF51215">
    <property type="entry name" value="Regulatory protein AraC"/>
    <property type="match status" value="1"/>
</dbReference>
<dbReference type="InterPro" id="IPR037923">
    <property type="entry name" value="HTH-like"/>
</dbReference>
<keyword evidence="6" id="KW-1185">Reference proteome</keyword>
<evidence type="ECO:0000256" key="3">
    <source>
        <dbReference type="ARBA" id="ARBA00023163"/>
    </source>
</evidence>
<dbReference type="EMBL" id="QMFB01000001">
    <property type="protein sequence ID" value="RAV23196.1"/>
    <property type="molecule type" value="Genomic_DNA"/>
</dbReference>
<dbReference type="InterPro" id="IPR003313">
    <property type="entry name" value="AraC-bd"/>
</dbReference>
<name>A0A329MWL9_9BACL</name>
<dbReference type="SUPFAM" id="SSF46689">
    <property type="entry name" value="Homeodomain-like"/>
    <property type="match status" value="2"/>
</dbReference>
<organism evidence="5 6">
    <name type="scientific">Paenibacillus contaminans</name>
    <dbReference type="NCBI Taxonomy" id="450362"/>
    <lineage>
        <taxon>Bacteria</taxon>
        <taxon>Bacillati</taxon>
        <taxon>Bacillota</taxon>
        <taxon>Bacilli</taxon>
        <taxon>Bacillales</taxon>
        <taxon>Paenibacillaceae</taxon>
        <taxon>Paenibacillus</taxon>
    </lineage>
</organism>
<protein>
    <recommendedName>
        <fullName evidence="4">HTH araC/xylS-type domain-containing protein</fullName>
    </recommendedName>
</protein>
<dbReference type="RefSeq" id="WP_113029307.1">
    <property type="nucleotide sequence ID" value="NZ_QMFB01000001.1"/>
</dbReference>
<dbReference type="Pfam" id="PF12833">
    <property type="entry name" value="HTH_18"/>
    <property type="match status" value="1"/>
</dbReference>
<dbReference type="PANTHER" id="PTHR43280:SF28">
    <property type="entry name" value="HTH-TYPE TRANSCRIPTIONAL ACTIVATOR RHAS"/>
    <property type="match status" value="1"/>
</dbReference>
<dbReference type="InterPro" id="IPR009057">
    <property type="entry name" value="Homeodomain-like_sf"/>
</dbReference>
<dbReference type="GO" id="GO:0003700">
    <property type="term" value="F:DNA-binding transcription factor activity"/>
    <property type="evidence" value="ECO:0007669"/>
    <property type="project" value="InterPro"/>
</dbReference>
<dbReference type="PROSITE" id="PS01124">
    <property type="entry name" value="HTH_ARAC_FAMILY_2"/>
    <property type="match status" value="1"/>
</dbReference>
<proteinExistence type="predicted"/>
<dbReference type="InterPro" id="IPR018060">
    <property type="entry name" value="HTH_AraC"/>
</dbReference>
<comment type="caution">
    <text evidence="5">The sequence shown here is derived from an EMBL/GenBank/DDBJ whole genome shotgun (WGS) entry which is preliminary data.</text>
</comment>
<evidence type="ECO:0000313" key="6">
    <source>
        <dbReference type="Proteomes" id="UP000250369"/>
    </source>
</evidence>
<dbReference type="Pfam" id="PF02311">
    <property type="entry name" value="AraC_binding"/>
    <property type="match status" value="1"/>
</dbReference>
<feature type="domain" description="HTH araC/xylS-type" evidence="4">
    <location>
        <begin position="183"/>
        <end position="281"/>
    </location>
</feature>
<keyword evidence="2" id="KW-0238">DNA-binding</keyword>
<dbReference type="Gene3D" id="1.10.10.60">
    <property type="entry name" value="Homeodomain-like"/>
    <property type="match status" value="2"/>
</dbReference>
<evidence type="ECO:0000256" key="2">
    <source>
        <dbReference type="ARBA" id="ARBA00023125"/>
    </source>
</evidence>
<accession>A0A329MWL9</accession>
<gene>
    <name evidence="5" type="ORF">DQG23_03105</name>
</gene>
<dbReference type="PROSITE" id="PS00041">
    <property type="entry name" value="HTH_ARAC_FAMILY_1"/>
    <property type="match status" value="1"/>
</dbReference>